<feature type="region of interest" description="Disordered" evidence="1">
    <location>
        <begin position="194"/>
        <end position="225"/>
    </location>
</feature>
<keyword evidence="3" id="KW-1185">Reference proteome</keyword>
<dbReference type="Proteomes" id="UP000007721">
    <property type="component" value="Chromosome"/>
</dbReference>
<dbReference type="HOGENOM" id="CLU_1228475_0_0_7"/>
<evidence type="ECO:0000313" key="2">
    <source>
        <dbReference type="EMBL" id="ACM21542.1"/>
    </source>
</evidence>
<accession>B9M487</accession>
<dbReference type="RefSeq" id="WP_012648270.1">
    <property type="nucleotide sequence ID" value="NC_011979.1"/>
</dbReference>
<name>B9M487_GEODF</name>
<reference evidence="2 3" key="1">
    <citation type="submission" date="2009-01" db="EMBL/GenBank/DDBJ databases">
        <title>Complete sequence of Geobacter sp. FRC-32.</title>
        <authorList>
            <consortium name="US DOE Joint Genome Institute"/>
            <person name="Lucas S."/>
            <person name="Copeland A."/>
            <person name="Lapidus A."/>
            <person name="Glavina del Rio T."/>
            <person name="Dalin E."/>
            <person name="Tice H."/>
            <person name="Bruce D."/>
            <person name="Goodwin L."/>
            <person name="Pitluck S."/>
            <person name="Saunders E."/>
            <person name="Brettin T."/>
            <person name="Detter J.C."/>
            <person name="Han C."/>
            <person name="Larimer F."/>
            <person name="Land M."/>
            <person name="Hauser L."/>
            <person name="Kyrpides N."/>
            <person name="Ovchinnikova G."/>
            <person name="Kostka J."/>
            <person name="Richardson P."/>
        </authorList>
    </citation>
    <scope>NUCLEOTIDE SEQUENCE [LARGE SCALE GENOMIC DNA]</scope>
    <source>
        <strain evidence="3">DSM 22248 / JCM 15807 / FRC-32</strain>
    </source>
</reference>
<dbReference type="KEGG" id="geo:Geob_3199"/>
<evidence type="ECO:0000313" key="3">
    <source>
        <dbReference type="Proteomes" id="UP000007721"/>
    </source>
</evidence>
<sequence length="225" mass="25517">MDNHHFDNLLRALQETLVSAQDGLRKRNEAVLRRRDTPQDNAVLTFAIPRTPADEGEREMLSLPAASFRSPCCRQISMLSLEFQCRLTQSLLSGIGRRYYVQIANGKTSRWWRKAQVRMQILFMGMDHPCGEVLVEGKHFMEIPSFGAESAGSPEITAKRSKFSLFMDCLLNPWRPQRFILTREQSDCLRKILKQQPKKSVDGETAVPAKTTPGGANEEADTYGE</sequence>
<organism evidence="2 3">
    <name type="scientific">Geotalea daltonii (strain DSM 22248 / JCM 15807 / FRC-32)</name>
    <name type="common">Geobacter daltonii</name>
    <dbReference type="NCBI Taxonomy" id="316067"/>
    <lineage>
        <taxon>Bacteria</taxon>
        <taxon>Pseudomonadati</taxon>
        <taxon>Thermodesulfobacteriota</taxon>
        <taxon>Desulfuromonadia</taxon>
        <taxon>Geobacterales</taxon>
        <taxon>Geobacteraceae</taxon>
        <taxon>Geotalea</taxon>
    </lineage>
</organism>
<gene>
    <name evidence="2" type="ordered locus">Geob_3199</name>
</gene>
<dbReference type="AlphaFoldDB" id="B9M487"/>
<dbReference type="STRING" id="316067.Geob_3199"/>
<proteinExistence type="predicted"/>
<protein>
    <submittedName>
        <fullName evidence="2">Uncharacterized protein</fullName>
    </submittedName>
</protein>
<dbReference type="EMBL" id="CP001390">
    <property type="protein sequence ID" value="ACM21542.1"/>
    <property type="molecule type" value="Genomic_DNA"/>
</dbReference>
<evidence type="ECO:0000256" key="1">
    <source>
        <dbReference type="SAM" id="MobiDB-lite"/>
    </source>
</evidence>